<dbReference type="InterPro" id="IPR042503">
    <property type="entry name" value="Regulatory_protein_E2_N_1"/>
</dbReference>
<comment type="subcellular location">
    <subcellularLocation>
        <location evidence="1 12">Host nucleus</location>
    </subcellularLocation>
</comment>
<comment type="caution">
    <text evidence="12">Lacks conserved residue(s) required for the propagation of feature annotation.</text>
</comment>
<dbReference type="GO" id="GO:0042025">
    <property type="term" value="C:host cell nucleus"/>
    <property type="evidence" value="ECO:0007669"/>
    <property type="project" value="UniProtKB-SubCell"/>
</dbReference>
<feature type="region of interest" description="Disordered" evidence="13">
    <location>
        <begin position="211"/>
        <end position="295"/>
    </location>
</feature>
<keyword evidence="9 12" id="KW-0238">DNA-binding</keyword>
<gene>
    <name evidence="12 16" type="primary">E2</name>
</gene>
<dbReference type="Pfam" id="PF00511">
    <property type="entry name" value="PPV_E2_C"/>
    <property type="match status" value="1"/>
</dbReference>
<feature type="compositionally biased region" description="Polar residues" evidence="13">
    <location>
        <begin position="220"/>
        <end position="230"/>
    </location>
</feature>
<keyword evidence="4 12" id="KW-0244">Early protein</keyword>
<evidence type="ECO:0000259" key="15">
    <source>
        <dbReference type="Pfam" id="PF00511"/>
    </source>
</evidence>
<keyword evidence="5 12" id="KW-0597">Phosphoprotein</keyword>
<dbReference type="InterPro" id="IPR033668">
    <property type="entry name" value="Reg_prot_E2"/>
</dbReference>
<dbReference type="InterPro" id="IPR000427">
    <property type="entry name" value="Papillomavirus_E2_C"/>
</dbReference>
<keyword evidence="3 12" id="KW-0678">Repressor</keyword>
<dbReference type="InterPro" id="IPR035975">
    <property type="entry name" value="E2/EBNA1_C_sf"/>
</dbReference>
<dbReference type="Gene3D" id="1.10.287.30">
    <property type="entry name" value="E2 (early) protein, N terminal domain, subdomain 1"/>
    <property type="match status" value="1"/>
</dbReference>
<evidence type="ECO:0000259" key="14">
    <source>
        <dbReference type="Pfam" id="PF00508"/>
    </source>
</evidence>
<keyword evidence="10 12" id="KW-0010">Activator</keyword>
<evidence type="ECO:0000256" key="2">
    <source>
        <dbReference type="ARBA" id="ARBA00007794"/>
    </source>
</evidence>
<dbReference type="EMBL" id="MF588723">
    <property type="protein sequence ID" value="ATQ38403.1"/>
    <property type="molecule type" value="Genomic_DNA"/>
</dbReference>
<dbReference type="Gene3D" id="3.30.70.330">
    <property type="match status" value="1"/>
</dbReference>
<evidence type="ECO:0000256" key="3">
    <source>
        <dbReference type="ARBA" id="ARBA00022491"/>
    </source>
</evidence>
<dbReference type="GO" id="GO:0006275">
    <property type="term" value="P:regulation of DNA replication"/>
    <property type="evidence" value="ECO:0007669"/>
    <property type="project" value="UniProtKB-UniRule"/>
</dbReference>
<dbReference type="GO" id="GO:0006260">
    <property type="term" value="P:DNA replication"/>
    <property type="evidence" value="ECO:0007669"/>
    <property type="project" value="UniProtKB-KW"/>
</dbReference>
<comment type="PTM">
    <text evidence="12">Phosphorylated.</text>
</comment>
<dbReference type="HAMAP" id="MF_04001">
    <property type="entry name" value="PPV_E2"/>
    <property type="match status" value="1"/>
</dbReference>
<feature type="domain" description="Papillomavirus E2 N-terminal" evidence="14">
    <location>
        <begin position="7"/>
        <end position="204"/>
    </location>
</feature>
<comment type="subunit">
    <text evidence="12">Binds DNA as homodimer. Interacts with protein E1; this interaction greatly increases E1 DNA-binding activity. Interacts with protein L1; this interaction enhances E2-dependent replication and transcription activation. Interacts with protein L2; this interaction inhibits E2 transcriptional activity but not DNA replication function E2. Interacts with protein E7; this interaction inhibits E7 oncogenic activity. Interacts with host TAF1; this interaction modulates E2-dependent transcriptional regulation. Interacts with host BRD4; this interaction mediates E2 transcriptional activation function. Additionally, the interaction with host BRD4 on mitotic chromosomes mediates tethering of the viral genome. Interacts with host TOPBP1; this interaction is required for optimal viral DNA replication.</text>
</comment>
<keyword evidence="7 12" id="KW-0235">DNA replication</keyword>
<dbReference type="SUPFAM" id="SSF51332">
    <property type="entry name" value="E2 regulatory, transactivation domain"/>
    <property type="match status" value="1"/>
</dbReference>
<feature type="domain" description="Papillomavirus E2 C-terminal" evidence="15">
    <location>
        <begin position="314"/>
        <end position="393"/>
    </location>
</feature>
<keyword evidence="11 12" id="KW-0804">Transcription</keyword>
<dbReference type="Gene3D" id="2.170.200.10">
    <property type="entry name" value="Papillomavirus E2 early protein domain"/>
    <property type="match status" value="1"/>
</dbReference>
<evidence type="ECO:0000313" key="16">
    <source>
        <dbReference type="EMBL" id="ATQ38403.1"/>
    </source>
</evidence>
<protein>
    <recommendedName>
        <fullName evidence="12">Regulatory protein E2</fullName>
    </recommendedName>
</protein>
<name>A0A2D2ALS6_9PAPI</name>
<evidence type="ECO:0000256" key="1">
    <source>
        <dbReference type="ARBA" id="ARBA00004147"/>
    </source>
</evidence>
<evidence type="ECO:0000256" key="11">
    <source>
        <dbReference type="ARBA" id="ARBA00023163"/>
    </source>
</evidence>
<dbReference type="Proteomes" id="UP000290262">
    <property type="component" value="Segment"/>
</dbReference>
<evidence type="ECO:0000256" key="10">
    <source>
        <dbReference type="ARBA" id="ARBA00023159"/>
    </source>
</evidence>
<feature type="compositionally biased region" description="Low complexity" evidence="13">
    <location>
        <begin position="245"/>
        <end position="254"/>
    </location>
</feature>
<dbReference type="GO" id="GO:0006351">
    <property type="term" value="P:DNA-templated transcription"/>
    <property type="evidence" value="ECO:0007669"/>
    <property type="project" value="UniProtKB-UniRule"/>
</dbReference>
<evidence type="ECO:0000256" key="12">
    <source>
        <dbReference type="HAMAP-Rule" id="MF_04001"/>
    </source>
</evidence>
<evidence type="ECO:0000256" key="13">
    <source>
        <dbReference type="SAM" id="MobiDB-lite"/>
    </source>
</evidence>
<dbReference type="SUPFAM" id="SSF54957">
    <property type="entry name" value="Viral DNA-binding domain"/>
    <property type="match status" value="1"/>
</dbReference>
<dbReference type="InterPro" id="IPR036050">
    <property type="entry name" value="Regulatory_protein_E2_N"/>
</dbReference>
<accession>A0A2D2ALS6</accession>
<evidence type="ECO:0000256" key="5">
    <source>
        <dbReference type="ARBA" id="ARBA00022553"/>
    </source>
</evidence>
<dbReference type="GO" id="GO:0000166">
    <property type="term" value="F:nucleotide binding"/>
    <property type="evidence" value="ECO:0007669"/>
    <property type="project" value="UniProtKB-UniRule"/>
</dbReference>
<feature type="region of interest" description="DNA-binding domain" evidence="12">
    <location>
        <begin position="312"/>
        <end position="397"/>
    </location>
</feature>
<evidence type="ECO:0000256" key="6">
    <source>
        <dbReference type="ARBA" id="ARBA00022562"/>
    </source>
</evidence>
<organism evidence="16 17">
    <name type="scientific">Gammapapillomavirus 14</name>
    <dbReference type="NCBI Taxonomy" id="1513259"/>
    <lineage>
        <taxon>Viruses</taxon>
        <taxon>Monodnaviria</taxon>
        <taxon>Shotokuvirae</taxon>
        <taxon>Cossaviricota</taxon>
        <taxon>Papovaviricetes</taxon>
        <taxon>Zurhausenvirales</taxon>
        <taxon>Papillomaviridae</taxon>
        <taxon>Firstpapillomavirinae</taxon>
        <taxon>Gammapapillomavirus</taxon>
    </lineage>
</organism>
<dbReference type="InterPro" id="IPR042504">
    <property type="entry name" value="Regulatory_protein_E2_N_2"/>
</dbReference>
<evidence type="ECO:0000256" key="7">
    <source>
        <dbReference type="ARBA" id="ARBA00022705"/>
    </source>
</evidence>
<evidence type="ECO:0000256" key="9">
    <source>
        <dbReference type="ARBA" id="ARBA00023125"/>
    </source>
</evidence>
<proteinExistence type="inferred from homology"/>
<dbReference type="GO" id="GO:0039693">
    <property type="term" value="P:viral DNA genome replication"/>
    <property type="evidence" value="ECO:0007669"/>
    <property type="project" value="UniProtKB-UniRule"/>
</dbReference>
<dbReference type="GO" id="GO:0003677">
    <property type="term" value="F:DNA binding"/>
    <property type="evidence" value="ECO:0007669"/>
    <property type="project" value="UniProtKB-UniRule"/>
</dbReference>
<evidence type="ECO:0000313" key="17">
    <source>
        <dbReference type="Proteomes" id="UP000290262"/>
    </source>
</evidence>
<dbReference type="InterPro" id="IPR012677">
    <property type="entry name" value="Nucleotide-bd_a/b_plait_sf"/>
</dbReference>
<comment type="similarity">
    <text evidence="12">Belongs to the papillomaviridae E2 protein family.</text>
</comment>
<comment type="similarity">
    <text evidence="2">Belongs to the papillomaviridae E8^E2C protein family.</text>
</comment>
<comment type="function">
    <text evidence="12">Plays a role in the initiation of viral DNA replication. A dimer of E2 interacts with a dimer of E1 in order to improve specificity of E1 DNA binding activity. Once the complex recognizes and binds DNA at specific sites, the E2 dimer is removed from DNA. E2 also regulates viral transcription through binding to the E2RE response element (5'-ACCNNNNNNGGT-3') present in multiple copies in the regulatory regions of the viral genome. Activates or represses transcription depending on E2RE's position with regards to proximal promoter elements including the TATA-box. Repression occurs by sterically hindering the assembly of the transcription initiation complex.</text>
</comment>
<keyword evidence="8 12" id="KW-0805">Transcription regulation</keyword>
<dbReference type="Pfam" id="PF00508">
    <property type="entry name" value="PPV_E2_N"/>
    <property type="match status" value="1"/>
</dbReference>
<reference evidence="17" key="1">
    <citation type="submission" date="2017-07" db="EMBL/GenBank/DDBJ databases">
        <title>HPV diversity in WHIM patients.</title>
        <authorList>
            <person name="Pastrana D.V."/>
            <person name="Peretti A."/>
            <person name="Welch N.L."/>
            <person name="Borgogna C."/>
            <person name="Badolato R."/>
            <person name="Gariglio M."/>
            <person name="FitzGerald P.C."/>
            <person name="McIntosh C.E."/>
            <person name="Van Doorslaer K."/>
            <person name="McBride A."/>
            <person name="Bliskovsky V."/>
            <person name="Velez D."/>
            <person name="Cho E."/>
            <person name="Brownell I."/>
            <person name="Liu J.S."/>
            <person name="Gonzalez C.M."/>
            <person name="Maldarelli F."/>
            <person name="Lisco A."/>
            <person name="Androphy E.J."/>
            <person name="Uldrick T.S."/>
            <person name="Yarchoan R."/>
            <person name="Dvoretzky I."/>
            <person name="Holland S.M."/>
            <person name="Freeman A.F."/>
            <person name="Murphy P.M."/>
            <person name="McDermott D.H."/>
            <person name="Buck C.B."/>
        </authorList>
    </citation>
    <scope>NUCLEOTIDE SEQUENCE [LARGE SCALE GENOMIC DNA]</scope>
</reference>
<evidence type="ECO:0000256" key="4">
    <source>
        <dbReference type="ARBA" id="ARBA00022518"/>
    </source>
</evidence>
<dbReference type="InterPro" id="IPR001866">
    <property type="entry name" value="PPV_E2_N"/>
</dbReference>
<sequence length="397" mass="45381">MQAETRESLSARFVAQQDIQLSLIEKDSKNIEDHIAYWEAIRKENVISYYARKEHMGRLGLQPLPTTAVSEHRAKEAIKMQIYLRSLARSEYGREPWTLTECSAEMFNAPPRDCFKKKPIMVTVWFDNDEKNSFPYTAYEYIYYKDDNDVWYKVQGLVDHDGLYFKEHTGDTVYYQLFQPDALKYGTTGQWTVKFKNQTVLASVTSSTRSFSKRSEVVSGGTTSHASTSKETPRGGPVETSEDPSSPSSTTPRLRSGRRRRQQGEYSSESRAKRPRVGSDTAPTPDEVGRRSQSVAAHGLPRLRRLQEEARDPPIILITGRQNTLKCWRNRCKENEKISKLFMCCSSVWKWLGTEDNGLSEGKMLIAFRTIDQRTAFINSVTLPKHCTLSLGKLDSL</sequence>
<dbReference type="GO" id="GO:0003700">
    <property type="term" value="F:DNA-binding transcription factor activity"/>
    <property type="evidence" value="ECO:0007669"/>
    <property type="project" value="UniProtKB-UniRule"/>
</dbReference>
<evidence type="ECO:0000256" key="8">
    <source>
        <dbReference type="ARBA" id="ARBA00023015"/>
    </source>
</evidence>
<keyword evidence="6 12" id="KW-1048">Host nucleus</keyword>